<organism evidence="2 3">
    <name type="scientific">Burkholderia gladioli</name>
    <name type="common">Pseudomonas marginata</name>
    <name type="synonym">Phytomonas marginata</name>
    <dbReference type="NCBI Taxonomy" id="28095"/>
    <lineage>
        <taxon>Bacteria</taxon>
        <taxon>Pseudomonadati</taxon>
        <taxon>Pseudomonadota</taxon>
        <taxon>Betaproteobacteria</taxon>
        <taxon>Burkholderiales</taxon>
        <taxon>Burkholderiaceae</taxon>
        <taxon>Burkholderia</taxon>
    </lineage>
</organism>
<sequence length="70" mass="7816">MRFVSGRSGCIAPRGTPTTAASRIRIERALVLADRQPIPLACERVERQADRAPRARRVKRRPVDLEPGNP</sequence>
<gene>
    <name evidence="2" type="primary">dszB</name>
    <name evidence="2" type="ORF">DM48_8110</name>
</gene>
<proteinExistence type="predicted"/>
<dbReference type="Proteomes" id="UP000029590">
    <property type="component" value="Unassembled WGS sequence"/>
</dbReference>
<comment type="caution">
    <text evidence="2">The sequence shown here is derived from an EMBL/GenBank/DDBJ whole genome shotgun (WGS) entry which is preliminary data.</text>
</comment>
<evidence type="ECO:0000256" key="1">
    <source>
        <dbReference type="SAM" id="MobiDB-lite"/>
    </source>
</evidence>
<name>A0AAW3FBL1_BURGA</name>
<dbReference type="EMBL" id="JPGG01000008">
    <property type="protein sequence ID" value="KGC24260.1"/>
    <property type="molecule type" value="Genomic_DNA"/>
</dbReference>
<reference evidence="2 3" key="1">
    <citation type="submission" date="2014-04" db="EMBL/GenBank/DDBJ databases">
        <authorList>
            <person name="Bishop-Lilly K.A."/>
            <person name="Broomall S.M."/>
            <person name="Chain P.S."/>
            <person name="Chertkov O."/>
            <person name="Coyne S.R."/>
            <person name="Daligault H.E."/>
            <person name="Davenport K.W."/>
            <person name="Erkkila T."/>
            <person name="Frey K.G."/>
            <person name="Gibbons H.S."/>
            <person name="Gu W."/>
            <person name="Jaissle J."/>
            <person name="Johnson S.L."/>
            <person name="Koroleva G.I."/>
            <person name="Ladner J.T."/>
            <person name="Lo C.-C."/>
            <person name="Minogue T.D."/>
            <person name="Munk C."/>
            <person name="Palacios G.F."/>
            <person name="Redden C.L."/>
            <person name="Rosenzweig C.N."/>
            <person name="Scholz M.B."/>
            <person name="Teshima H."/>
            <person name="Xu Y."/>
        </authorList>
    </citation>
    <scope>NUCLEOTIDE SEQUENCE [LARGE SCALE GENOMIC DNA]</scope>
    <source>
        <strain evidence="3">gladioli</strain>
    </source>
</reference>
<evidence type="ECO:0000313" key="3">
    <source>
        <dbReference type="Proteomes" id="UP000029590"/>
    </source>
</evidence>
<dbReference type="AlphaFoldDB" id="A0AAW3FBL1"/>
<protein>
    <submittedName>
        <fullName evidence="2">DszB domain protein</fullName>
    </submittedName>
</protein>
<feature type="region of interest" description="Disordered" evidence="1">
    <location>
        <begin position="48"/>
        <end position="70"/>
    </location>
</feature>
<accession>A0AAW3FBL1</accession>
<evidence type="ECO:0000313" key="2">
    <source>
        <dbReference type="EMBL" id="KGC24260.1"/>
    </source>
</evidence>